<evidence type="ECO:0000256" key="1">
    <source>
        <dbReference type="SAM" id="SignalP"/>
    </source>
</evidence>
<keyword evidence="3" id="KW-1185">Reference proteome</keyword>
<reference evidence="2 3" key="1">
    <citation type="submission" date="2021-02" db="EMBL/GenBank/DDBJ databases">
        <authorList>
            <person name="Ra J.-S."/>
        </authorList>
    </citation>
    <scope>NUCLEOTIDE SEQUENCE [LARGE SCALE GENOMIC DNA]</scope>
    <source>
        <strain evidence="2 3">MMS20-R1-14</strain>
    </source>
</reference>
<comment type="caution">
    <text evidence="2">The sequence shown here is derived from an EMBL/GenBank/DDBJ whole genome shotgun (WGS) entry which is preliminary data.</text>
</comment>
<accession>A0ABS2IN63</accession>
<proteinExistence type="predicted"/>
<sequence>MTRVRPSGKPRALAALVAIAVSAALLAVAGPTQAAPRTAGADAAQPAAGSSATDGARAGRLAPLSTGATGVSAGSAGTLASTSVTGTVGSITVTCTLTPSTPFVYYGGPYGGGEEGLAAVQCTYPVYAIQVEVALFRYGTQVTYNTKTAYSTVLGNVDTEYPRYTGEYKTGADAFITWNYGGPTTFIPLTFSNSAYL</sequence>
<name>A0ABS2IN63_9ACTN</name>
<feature type="signal peptide" evidence="1">
    <location>
        <begin position="1"/>
        <end position="34"/>
    </location>
</feature>
<dbReference type="EMBL" id="JAFEUC010000002">
    <property type="protein sequence ID" value="MBM7075785.1"/>
    <property type="molecule type" value="Genomic_DNA"/>
</dbReference>
<protein>
    <submittedName>
        <fullName evidence="2">Uncharacterized protein</fullName>
    </submittedName>
</protein>
<evidence type="ECO:0000313" key="2">
    <source>
        <dbReference type="EMBL" id="MBM7075785.1"/>
    </source>
</evidence>
<organism evidence="2 3">
    <name type="scientific">Micromonospora humida</name>
    <dbReference type="NCBI Taxonomy" id="2809018"/>
    <lineage>
        <taxon>Bacteria</taxon>
        <taxon>Bacillati</taxon>
        <taxon>Actinomycetota</taxon>
        <taxon>Actinomycetes</taxon>
        <taxon>Micromonosporales</taxon>
        <taxon>Micromonosporaceae</taxon>
        <taxon>Micromonospora</taxon>
    </lineage>
</organism>
<dbReference type="Proteomes" id="UP001518872">
    <property type="component" value="Unassembled WGS sequence"/>
</dbReference>
<evidence type="ECO:0000313" key="3">
    <source>
        <dbReference type="Proteomes" id="UP001518872"/>
    </source>
</evidence>
<keyword evidence="1" id="KW-0732">Signal</keyword>
<gene>
    <name evidence="2" type="ORF">JQX11_05380</name>
</gene>
<feature type="chain" id="PRO_5046463792" evidence="1">
    <location>
        <begin position="35"/>
        <end position="197"/>
    </location>
</feature>
<dbReference type="RefSeq" id="WP_204923870.1">
    <property type="nucleotide sequence ID" value="NZ_JAFEUC010000002.1"/>
</dbReference>